<dbReference type="Pfam" id="PF19420">
    <property type="entry name" value="DDAH_eukar"/>
    <property type="match status" value="1"/>
</dbReference>
<proteinExistence type="predicted"/>
<dbReference type="PANTHER" id="PTHR43224:SF1">
    <property type="entry name" value="AMIDINOTRANSFERASE"/>
    <property type="match status" value="1"/>
</dbReference>
<dbReference type="EMBL" id="JAHESF010000045">
    <property type="protein sequence ID" value="MBT1700680.1"/>
    <property type="molecule type" value="Genomic_DNA"/>
</dbReference>
<dbReference type="AlphaFoldDB" id="A0AAP2DQG8"/>
<comment type="caution">
    <text evidence="2">The sequence shown here is derived from an EMBL/GenBank/DDBJ whole genome shotgun (WGS) entry which is preliminary data.</text>
</comment>
<gene>
    <name evidence="2" type="ORF">KK083_27570</name>
</gene>
<feature type="region of interest" description="Disordered" evidence="1">
    <location>
        <begin position="15"/>
        <end position="45"/>
    </location>
</feature>
<reference evidence="2 3" key="1">
    <citation type="submission" date="2021-05" db="EMBL/GenBank/DDBJ databases">
        <title>A Polyphasic approach of four new species of the genus Ohtaekwangia: Ohtaekwangia histidinii sp. nov., Ohtaekwangia cretensis sp. nov., Ohtaekwangia indiensis sp. nov., Ohtaekwangia reichenbachii sp. nov. from diverse environment.</title>
        <authorList>
            <person name="Octaviana S."/>
        </authorList>
    </citation>
    <scope>NUCLEOTIDE SEQUENCE [LARGE SCALE GENOMIC DNA]</scope>
    <source>
        <strain evidence="2 3">PWU4</strain>
    </source>
</reference>
<dbReference type="Gene3D" id="3.75.10.10">
    <property type="entry name" value="L-arginine/glycine Amidinotransferase, Chain A"/>
    <property type="match status" value="1"/>
</dbReference>
<dbReference type="PIRSF" id="PIRSF028188">
    <property type="entry name" value="Amdntrnsf_FN0238"/>
    <property type="match status" value="1"/>
</dbReference>
<keyword evidence="3" id="KW-1185">Reference proteome</keyword>
<name>A0AAP2DQG8_9BACT</name>
<evidence type="ECO:0000313" key="3">
    <source>
        <dbReference type="Proteomes" id="UP001319200"/>
    </source>
</evidence>
<protein>
    <submittedName>
        <fullName evidence="2">Amidinotransferase</fullName>
    </submittedName>
</protein>
<sequence>MKFTQQPHALMMIRPASFGPNSQTSATNTFQQNPGRQTADATARSQAEFDRMVEVLSAHEIAVHVFDDTASPAKPDAVFPNNWISLHEDGTVVLYPMMAENRRTERSADIVDQLKRDFVVRRVIDLSEAEKHGSYLEGTGSVVFDHANKIAYACRSPRTDEALVKRLCDELGYKPVIFNAVDENNIAVYHTNVMMCIGAKFAVICLDAVKDENDQDVLLESFSAAEKKVIAISFAQMRAFAGNMIEVFTHDHEPVVLLSETAFQSLLPGQVNAISQFAEMLPLQINTIENVGGGSVRCMVAGIHLPRQNQL</sequence>
<dbReference type="Proteomes" id="UP001319200">
    <property type="component" value="Unassembled WGS sequence"/>
</dbReference>
<accession>A0AAP2DQG8</accession>
<dbReference type="SUPFAM" id="SSF55909">
    <property type="entry name" value="Pentein"/>
    <property type="match status" value="1"/>
</dbReference>
<organism evidence="2 3">
    <name type="scientific">Chryseosolibacter histidini</name>
    <dbReference type="NCBI Taxonomy" id="2782349"/>
    <lineage>
        <taxon>Bacteria</taxon>
        <taxon>Pseudomonadati</taxon>
        <taxon>Bacteroidota</taxon>
        <taxon>Cytophagia</taxon>
        <taxon>Cytophagales</taxon>
        <taxon>Chryseotaleaceae</taxon>
        <taxon>Chryseosolibacter</taxon>
    </lineage>
</organism>
<evidence type="ECO:0000313" key="2">
    <source>
        <dbReference type="EMBL" id="MBT1700680.1"/>
    </source>
</evidence>
<dbReference type="PANTHER" id="PTHR43224">
    <property type="entry name" value="AMIDINOTRANSFERASE"/>
    <property type="match status" value="1"/>
</dbReference>
<dbReference type="InterPro" id="IPR014541">
    <property type="entry name" value="Amdntrnsf_FN0238"/>
</dbReference>
<dbReference type="RefSeq" id="WP_254169368.1">
    <property type="nucleotide sequence ID" value="NZ_JAHESF010000045.1"/>
</dbReference>
<dbReference type="NCBIfam" id="NF046062">
    <property type="entry name" value="citrull_CtlX"/>
    <property type="match status" value="1"/>
</dbReference>
<evidence type="ECO:0000256" key="1">
    <source>
        <dbReference type="SAM" id="MobiDB-lite"/>
    </source>
</evidence>
<feature type="compositionally biased region" description="Polar residues" evidence="1">
    <location>
        <begin position="19"/>
        <end position="45"/>
    </location>
</feature>